<proteinExistence type="inferred from homology"/>
<dbReference type="GO" id="GO:0004531">
    <property type="term" value="F:deoxyribonuclease II activity"/>
    <property type="evidence" value="ECO:0007669"/>
    <property type="project" value="InterPro"/>
</dbReference>
<name>A0A146K4D3_9EUKA</name>
<gene>
    <name evidence="4" type="ORF">TPC1_17853</name>
</gene>
<keyword evidence="3" id="KW-0472">Membrane</keyword>
<dbReference type="Pfam" id="PF03265">
    <property type="entry name" value="DNase_II"/>
    <property type="match status" value="1"/>
</dbReference>
<dbReference type="PANTHER" id="PTHR10858:SF23">
    <property type="entry name" value="DEOXYRIBONUCLEASE II"/>
    <property type="match status" value="1"/>
</dbReference>
<evidence type="ECO:0000256" key="3">
    <source>
        <dbReference type="SAM" id="Phobius"/>
    </source>
</evidence>
<sequence>NNVILLTCQNSGGNTMDWFVQIKGNNGFNGYYMDAASRTQFKTVPALNNANNPVWRTLSPLYTNNYQVAMFNDQTPTGKSGSSYAHQKGVIAFDQASNTGFYLMHSTPLWPPSLSDAYSYENDLYAQHFMCVNIDQSQLELLGQVLFVSRPQIYENTFNTQFLQSSAPTLLKSLQGKYETKPVKTVQQFKSKSGQKFDFYYKNKAAKIDIWADLIAKSKKSNMLVETWLRDSAAVPDCAEFTVEMAGNVQFLNQKWKETQDHSKWGVELNGGFACFSDINYMRSQEERGGGAICINDQSVGGLFLSTIVDLNPKMTCDKDEAVIIQVQTVVVIVSVSIVGALLLSALVIYLIKKKQQKRINKEFKMEITTLI</sequence>
<reference evidence="4" key="1">
    <citation type="submission" date="2015-07" db="EMBL/GenBank/DDBJ databases">
        <title>Adaptation to a free-living lifestyle via gene acquisitions in the diplomonad Trepomonas sp. PC1.</title>
        <authorList>
            <person name="Xu F."/>
            <person name="Jerlstrom-Hultqvist J."/>
            <person name="Kolisko M."/>
            <person name="Simpson A.G.B."/>
            <person name="Roger A.J."/>
            <person name="Svard S.G."/>
            <person name="Andersson J.O."/>
        </authorList>
    </citation>
    <scope>NUCLEOTIDE SEQUENCE</scope>
    <source>
        <strain evidence="4">PC1</strain>
    </source>
</reference>
<dbReference type="AlphaFoldDB" id="A0A146K4D3"/>
<dbReference type="CDD" id="cd09120">
    <property type="entry name" value="PLDc_DNaseII_1"/>
    <property type="match status" value="1"/>
</dbReference>
<protein>
    <submittedName>
        <fullName evidence="4">Cell-death-related nuclease 7</fullName>
    </submittedName>
</protein>
<dbReference type="PANTHER" id="PTHR10858">
    <property type="entry name" value="DEOXYRIBONUCLEASE II"/>
    <property type="match status" value="1"/>
</dbReference>
<evidence type="ECO:0000256" key="1">
    <source>
        <dbReference type="ARBA" id="ARBA00007527"/>
    </source>
</evidence>
<comment type="similarity">
    <text evidence="1">Belongs to the DNase II family.</text>
</comment>
<keyword evidence="3" id="KW-0812">Transmembrane</keyword>
<organism evidence="4">
    <name type="scientific">Trepomonas sp. PC1</name>
    <dbReference type="NCBI Taxonomy" id="1076344"/>
    <lineage>
        <taxon>Eukaryota</taxon>
        <taxon>Metamonada</taxon>
        <taxon>Diplomonadida</taxon>
        <taxon>Hexamitidae</taxon>
        <taxon>Hexamitinae</taxon>
        <taxon>Trepomonas</taxon>
    </lineage>
</organism>
<dbReference type="InterPro" id="IPR004947">
    <property type="entry name" value="DNase_II"/>
</dbReference>
<evidence type="ECO:0000256" key="2">
    <source>
        <dbReference type="ARBA" id="ARBA00022801"/>
    </source>
</evidence>
<accession>A0A146K4D3</accession>
<dbReference type="EMBL" id="GDID01005852">
    <property type="protein sequence ID" value="JAP90754.1"/>
    <property type="molecule type" value="Transcribed_RNA"/>
</dbReference>
<keyword evidence="2" id="KW-0378">Hydrolase</keyword>
<feature type="non-terminal residue" evidence="4">
    <location>
        <position position="1"/>
    </location>
</feature>
<keyword evidence="3" id="KW-1133">Transmembrane helix</keyword>
<evidence type="ECO:0000313" key="4">
    <source>
        <dbReference type="EMBL" id="JAP90754.1"/>
    </source>
</evidence>
<feature type="transmembrane region" description="Helical" evidence="3">
    <location>
        <begin position="330"/>
        <end position="352"/>
    </location>
</feature>